<keyword evidence="2" id="KW-1185">Reference proteome</keyword>
<evidence type="ECO:0000313" key="2">
    <source>
        <dbReference type="Proteomes" id="UP000054007"/>
    </source>
</evidence>
<protein>
    <submittedName>
        <fullName evidence="1">Uncharacterized protein</fullName>
    </submittedName>
</protein>
<dbReference type="Proteomes" id="UP000054007">
    <property type="component" value="Unassembled WGS sequence"/>
</dbReference>
<name>A0A0D7BE00_9AGAR</name>
<dbReference type="EMBL" id="KN880498">
    <property type="protein sequence ID" value="KIY68693.1"/>
    <property type="molecule type" value="Genomic_DNA"/>
</dbReference>
<proteinExistence type="predicted"/>
<evidence type="ECO:0000313" key="1">
    <source>
        <dbReference type="EMBL" id="KIY68693.1"/>
    </source>
</evidence>
<reference evidence="1 2" key="1">
    <citation type="journal article" date="2015" name="Fungal Genet. Biol.">
        <title>Evolution of novel wood decay mechanisms in Agaricales revealed by the genome sequences of Fistulina hepatica and Cylindrobasidium torrendii.</title>
        <authorList>
            <person name="Floudas D."/>
            <person name="Held B.W."/>
            <person name="Riley R."/>
            <person name="Nagy L.G."/>
            <person name="Koehler G."/>
            <person name="Ransdell A.S."/>
            <person name="Younus H."/>
            <person name="Chow J."/>
            <person name="Chiniquy J."/>
            <person name="Lipzen A."/>
            <person name="Tritt A."/>
            <person name="Sun H."/>
            <person name="Haridas S."/>
            <person name="LaButti K."/>
            <person name="Ohm R.A."/>
            <person name="Kues U."/>
            <person name="Blanchette R.A."/>
            <person name="Grigoriev I.V."/>
            <person name="Minto R.E."/>
            <person name="Hibbett D.S."/>
        </authorList>
    </citation>
    <scope>NUCLEOTIDE SEQUENCE [LARGE SCALE GENOMIC DNA]</scope>
    <source>
        <strain evidence="1 2">FP15055 ss-10</strain>
    </source>
</reference>
<dbReference type="OrthoDB" id="2962802at2759"/>
<sequence length="589" mass="67252">MAGTYTEDCLSLSSSFNFGAKETYLVKPFDVYENPTHEAACGMDFGELEDSLREPINALHQSCASFRIKPVWKPYSNYSVTMQTALTLCNDTTLCGRLVPSLKNALCTLNPGRGCKKTLFLRHPASGVVTIHEHPYKTLPRFHLRNMHPILSMIHAKGQPYSFLPQYFKDVLSRIDKLCRSGPAFHSLARFICTPDYLKQKASSRAANLSMALKYKEELDTIVKSNLKLKTVPQPRTRQAELKPRNIIILIEKGIVLIIGSNLHNVHFRLTTTINFQIDHDWDLYRRLSISLAVFRFQHEGNVCPNLLFVGVIVNSDLESDTRGGLRNELRRIGKLSKEAYQYVASLDIEFTTKNLCFIPNQACMEAIFDLFRYNADRSPAMRHRYDSVSSFNNALCILNPSGGCNKTLYLRHPVSGVVTVHEYPYTTLPQIRLRNIHPVMSMLHAKGQSSFVLPSYFKDVLSRMDKLCKSDSAFDSLIRRQPGYRFDQSYFGHKLSDAEKKLSMALRYKEELDTVVMNSNVLRRRRADQQPRPLQPTAFKPWWVTEAQHHVAAVSGCPVLMAEEIKMRSARPEMDLMTATTEGRFFLF</sequence>
<gene>
    <name evidence="1" type="ORF">CYLTODRAFT_443212</name>
</gene>
<organism evidence="1 2">
    <name type="scientific">Cylindrobasidium torrendii FP15055 ss-10</name>
    <dbReference type="NCBI Taxonomy" id="1314674"/>
    <lineage>
        <taxon>Eukaryota</taxon>
        <taxon>Fungi</taxon>
        <taxon>Dikarya</taxon>
        <taxon>Basidiomycota</taxon>
        <taxon>Agaricomycotina</taxon>
        <taxon>Agaricomycetes</taxon>
        <taxon>Agaricomycetidae</taxon>
        <taxon>Agaricales</taxon>
        <taxon>Marasmiineae</taxon>
        <taxon>Physalacriaceae</taxon>
        <taxon>Cylindrobasidium</taxon>
    </lineage>
</organism>
<accession>A0A0D7BE00</accession>
<dbReference type="AlphaFoldDB" id="A0A0D7BE00"/>